<feature type="region of interest" description="Disordered" evidence="1">
    <location>
        <begin position="118"/>
        <end position="150"/>
    </location>
</feature>
<evidence type="ECO:0000256" key="2">
    <source>
        <dbReference type="SAM" id="Phobius"/>
    </source>
</evidence>
<evidence type="ECO:0000313" key="4">
    <source>
        <dbReference type="Proteomes" id="UP001163828"/>
    </source>
</evidence>
<gene>
    <name evidence="3" type="ORF">F5050DRAFT_1715423</name>
</gene>
<evidence type="ECO:0000256" key="1">
    <source>
        <dbReference type="SAM" id="MobiDB-lite"/>
    </source>
</evidence>
<keyword evidence="2" id="KW-0812">Transmembrane</keyword>
<keyword evidence="4" id="KW-1185">Reference proteome</keyword>
<comment type="caution">
    <text evidence="3">The sequence shown here is derived from an EMBL/GenBank/DDBJ whole genome shotgun (WGS) entry which is preliminary data.</text>
</comment>
<sequence>MLGPLPSPTSFRQGGNITGLQSVTPRNSFRTPIMKDQLGYKLFIMFASINVGAMAIFSLGSHIVRTIGSFPKPKANLLKKWTCDLRVLSGALVQKGHQSSSFWTLYRVFGAIDAQKGQNDLDTHNEQEREGGNRQASEHEYHSLDNSSKV</sequence>
<proteinExistence type="predicted"/>
<keyword evidence="2" id="KW-0472">Membrane</keyword>
<protein>
    <submittedName>
        <fullName evidence="3">Uncharacterized protein</fullName>
    </submittedName>
</protein>
<keyword evidence="2" id="KW-1133">Transmembrane helix</keyword>
<organism evidence="3 4">
    <name type="scientific">Lentinula boryana</name>
    <dbReference type="NCBI Taxonomy" id="40481"/>
    <lineage>
        <taxon>Eukaryota</taxon>
        <taxon>Fungi</taxon>
        <taxon>Dikarya</taxon>
        <taxon>Basidiomycota</taxon>
        <taxon>Agaricomycotina</taxon>
        <taxon>Agaricomycetes</taxon>
        <taxon>Agaricomycetidae</taxon>
        <taxon>Agaricales</taxon>
        <taxon>Marasmiineae</taxon>
        <taxon>Omphalotaceae</taxon>
        <taxon>Lentinula</taxon>
    </lineage>
</organism>
<feature type="transmembrane region" description="Helical" evidence="2">
    <location>
        <begin position="42"/>
        <end position="64"/>
    </location>
</feature>
<reference evidence="3" key="1">
    <citation type="submission" date="2022-08" db="EMBL/GenBank/DDBJ databases">
        <authorList>
            <consortium name="DOE Joint Genome Institute"/>
            <person name="Min B."/>
            <person name="Riley R."/>
            <person name="Sierra-Patev S."/>
            <person name="Naranjo-Ortiz M."/>
            <person name="Looney B."/>
            <person name="Konkel Z."/>
            <person name="Slot J.C."/>
            <person name="Sakamoto Y."/>
            <person name="Steenwyk J.L."/>
            <person name="Rokas A."/>
            <person name="Carro J."/>
            <person name="Camarero S."/>
            <person name="Ferreira P."/>
            <person name="Molpeceres G."/>
            <person name="Ruiz-Duenas F.J."/>
            <person name="Serrano A."/>
            <person name="Henrissat B."/>
            <person name="Drula E."/>
            <person name="Hughes K.W."/>
            <person name="Mata J.L."/>
            <person name="Ishikawa N.K."/>
            <person name="Vargas-Isla R."/>
            <person name="Ushijima S."/>
            <person name="Smith C.A."/>
            <person name="Ahrendt S."/>
            <person name="Andreopoulos W."/>
            <person name="He G."/>
            <person name="Labutti K."/>
            <person name="Lipzen A."/>
            <person name="Ng V."/>
            <person name="Sandor L."/>
            <person name="Barry K."/>
            <person name="Martinez A.T."/>
            <person name="Xiao Y."/>
            <person name="Gibbons J.G."/>
            <person name="Terashima K."/>
            <person name="Hibbett D.S."/>
            <person name="Grigoriev I.V."/>
        </authorList>
    </citation>
    <scope>NUCLEOTIDE SEQUENCE</scope>
    <source>
        <strain evidence="3">TFB10827</strain>
    </source>
</reference>
<feature type="region of interest" description="Disordered" evidence="1">
    <location>
        <begin position="1"/>
        <end position="23"/>
    </location>
</feature>
<accession>A0ABQ8Q0K1</accession>
<name>A0ABQ8Q0K1_9AGAR</name>
<dbReference type="Proteomes" id="UP001163828">
    <property type="component" value="Unassembled WGS sequence"/>
</dbReference>
<feature type="compositionally biased region" description="Basic and acidic residues" evidence="1">
    <location>
        <begin position="119"/>
        <end position="143"/>
    </location>
</feature>
<feature type="compositionally biased region" description="Polar residues" evidence="1">
    <location>
        <begin position="8"/>
        <end position="23"/>
    </location>
</feature>
<dbReference type="EMBL" id="MU790877">
    <property type="protein sequence ID" value="KAJ3992263.1"/>
    <property type="molecule type" value="Genomic_DNA"/>
</dbReference>
<evidence type="ECO:0000313" key="3">
    <source>
        <dbReference type="EMBL" id="KAJ3992263.1"/>
    </source>
</evidence>